<dbReference type="RefSeq" id="WP_144840981.1">
    <property type="nucleotide sequence ID" value="NZ_JBHTKI010000017.1"/>
</dbReference>
<dbReference type="InterPro" id="IPR006121">
    <property type="entry name" value="HMA_dom"/>
</dbReference>
<dbReference type="InterPro" id="IPR000428">
    <property type="entry name" value="Cu-bd"/>
</dbReference>
<evidence type="ECO:0000313" key="9">
    <source>
        <dbReference type="Proteomes" id="UP001597109"/>
    </source>
</evidence>
<reference evidence="9" key="1">
    <citation type="journal article" date="2019" name="Int. J. Syst. Evol. Microbiol.">
        <title>The Global Catalogue of Microorganisms (GCM) 10K type strain sequencing project: providing services to taxonomists for standard genome sequencing and annotation.</title>
        <authorList>
            <consortium name="The Broad Institute Genomics Platform"/>
            <consortium name="The Broad Institute Genome Sequencing Center for Infectious Disease"/>
            <person name="Wu L."/>
            <person name="Ma J."/>
        </authorList>
    </citation>
    <scope>NUCLEOTIDE SEQUENCE [LARGE SCALE GENOMIC DNA]</scope>
    <source>
        <strain evidence="9">CCUG 56756</strain>
    </source>
</reference>
<organism evidence="8 9">
    <name type="scientific">Metaplanococcus flavidus</name>
    <dbReference type="NCBI Taxonomy" id="569883"/>
    <lineage>
        <taxon>Bacteria</taxon>
        <taxon>Bacillati</taxon>
        <taxon>Bacillota</taxon>
        <taxon>Bacilli</taxon>
        <taxon>Bacillales</taxon>
        <taxon>Caryophanaceae</taxon>
        <taxon>Metaplanococcus</taxon>
    </lineage>
</organism>
<dbReference type="PRINTS" id="PR00944">
    <property type="entry name" value="CUEXPORT"/>
</dbReference>
<proteinExistence type="predicted"/>
<evidence type="ECO:0000256" key="4">
    <source>
        <dbReference type="ARBA" id="ARBA00022723"/>
    </source>
</evidence>
<keyword evidence="4" id="KW-0479">Metal-binding</keyword>
<gene>
    <name evidence="8" type="primary">copZ</name>
    <name evidence="8" type="ORF">ACFQ1X_11365</name>
</gene>
<name>A0ABW3LCH8_9BACL</name>
<dbReference type="InterPro" id="IPR036163">
    <property type="entry name" value="HMA_dom_sf"/>
</dbReference>
<evidence type="ECO:0000256" key="3">
    <source>
        <dbReference type="ARBA" id="ARBA00022490"/>
    </source>
</evidence>
<keyword evidence="6" id="KW-0143">Chaperone</keyword>
<keyword evidence="9" id="KW-1185">Reference proteome</keyword>
<dbReference type="InterPro" id="IPR006122">
    <property type="entry name" value="HMA_Cu_ion-bd"/>
</dbReference>
<sequence>MTNTMNLQVSGMSCQHCVKAVTDSVMKLDGVEKVDVSLENGSVDVSYSNPSLEAAKVAETIEDQGYDVVSTK</sequence>
<evidence type="ECO:0000256" key="2">
    <source>
        <dbReference type="ARBA" id="ARBA00015313"/>
    </source>
</evidence>
<evidence type="ECO:0000256" key="5">
    <source>
        <dbReference type="ARBA" id="ARBA00023008"/>
    </source>
</evidence>
<dbReference type="NCBIfam" id="TIGR00003">
    <property type="entry name" value="copper ion binding protein"/>
    <property type="match status" value="1"/>
</dbReference>
<evidence type="ECO:0000256" key="6">
    <source>
        <dbReference type="ARBA" id="ARBA00023186"/>
    </source>
</evidence>
<keyword evidence="3" id="KW-0963">Cytoplasm</keyword>
<dbReference type="SUPFAM" id="SSF55008">
    <property type="entry name" value="HMA, heavy metal-associated domain"/>
    <property type="match status" value="1"/>
</dbReference>
<accession>A0ABW3LCH8</accession>
<dbReference type="Gene3D" id="3.30.70.100">
    <property type="match status" value="1"/>
</dbReference>
<comment type="subcellular location">
    <subcellularLocation>
        <location evidence="1">Cytoplasm</location>
    </subcellularLocation>
</comment>
<feature type="domain" description="HMA" evidence="7">
    <location>
        <begin position="3"/>
        <end position="69"/>
    </location>
</feature>
<dbReference type="PROSITE" id="PS50846">
    <property type="entry name" value="HMA_2"/>
    <property type="match status" value="1"/>
</dbReference>
<evidence type="ECO:0000256" key="1">
    <source>
        <dbReference type="ARBA" id="ARBA00004496"/>
    </source>
</evidence>
<dbReference type="PANTHER" id="PTHR46594">
    <property type="entry name" value="P-TYPE CATION-TRANSPORTING ATPASE"/>
    <property type="match status" value="1"/>
</dbReference>
<dbReference type="InterPro" id="IPR017969">
    <property type="entry name" value="Heavy-metal-associated_CS"/>
</dbReference>
<evidence type="ECO:0000259" key="7">
    <source>
        <dbReference type="PROSITE" id="PS50846"/>
    </source>
</evidence>
<evidence type="ECO:0000313" key="8">
    <source>
        <dbReference type="EMBL" id="MFD1032029.1"/>
    </source>
</evidence>
<dbReference type="InterPro" id="IPR049740">
    <property type="entry name" value="CopZ"/>
</dbReference>
<dbReference type="PANTHER" id="PTHR46594:SF4">
    <property type="entry name" value="P-TYPE CATION-TRANSPORTING ATPASE"/>
    <property type="match status" value="1"/>
</dbReference>
<dbReference type="PROSITE" id="PS01047">
    <property type="entry name" value="HMA_1"/>
    <property type="match status" value="1"/>
</dbReference>
<dbReference type="NCBIfam" id="NF033795">
    <property type="entry name" value="chaper_CopZ_Bs"/>
    <property type="match status" value="1"/>
</dbReference>
<dbReference type="Pfam" id="PF00403">
    <property type="entry name" value="HMA"/>
    <property type="match status" value="1"/>
</dbReference>
<dbReference type="EMBL" id="JBHTKI010000017">
    <property type="protein sequence ID" value="MFD1032029.1"/>
    <property type="molecule type" value="Genomic_DNA"/>
</dbReference>
<dbReference type="Proteomes" id="UP001597109">
    <property type="component" value="Unassembled WGS sequence"/>
</dbReference>
<dbReference type="CDD" id="cd00371">
    <property type="entry name" value="HMA"/>
    <property type="match status" value="1"/>
</dbReference>
<comment type="caution">
    <text evidence="8">The sequence shown here is derived from an EMBL/GenBank/DDBJ whole genome shotgun (WGS) entry which is preliminary data.</text>
</comment>
<keyword evidence="5" id="KW-0186">Copper</keyword>
<protein>
    <recommendedName>
        <fullName evidence="2">Copper chaperone CopZ</fullName>
    </recommendedName>
</protein>